<protein>
    <recommendedName>
        <fullName evidence="4">DUF423 domain-containing protein</fullName>
    </recommendedName>
</protein>
<feature type="transmembrane region" description="Helical" evidence="1">
    <location>
        <begin position="12"/>
        <end position="32"/>
    </location>
</feature>
<evidence type="ECO:0000313" key="2">
    <source>
        <dbReference type="EMBL" id="ATD68024.1"/>
    </source>
</evidence>
<keyword evidence="3" id="KW-1185">Reference proteome</keyword>
<gene>
    <name evidence="2" type="ORF">CNR27_11780</name>
</gene>
<accession>A0A290XFT5</accession>
<evidence type="ECO:0008006" key="4">
    <source>
        <dbReference type="Google" id="ProtNLM"/>
    </source>
</evidence>
<keyword evidence="1" id="KW-0472">Membrane</keyword>
<dbReference type="KEGG" id="lum:CNR27_11780"/>
<feature type="transmembrane region" description="Helical" evidence="1">
    <location>
        <begin position="75"/>
        <end position="95"/>
    </location>
</feature>
<evidence type="ECO:0000313" key="3">
    <source>
        <dbReference type="Proteomes" id="UP000218968"/>
    </source>
</evidence>
<dbReference type="RefSeq" id="WP_096299022.1">
    <property type="nucleotide sequence ID" value="NZ_CP023406.1"/>
</dbReference>
<dbReference type="AlphaFoldDB" id="A0A290XFT5"/>
<dbReference type="Proteomes" id="UP000218968">
    <property type="component" value="Chromosome"/>
</dbReference>
<dbReference type="InterPro" id="IPR006696">
    <property type="entry name" value="DUF423"/>
</dbReference>
<dbReference type="EMBL" id="CP023406">
    <property type="protein sequence ID" value="ATD68024.1"/>
    <property type="molecule type" value="Genomic_DNA"/>
</dbReference>
<feature type="transmembrane region" description="Helical" evidence="1">
    <location>
        <begin position="44"/>
        <end position="63"/>
    </location>
</feature>
<reference evidence="3" key="1">
    <citation type="submission" date="2017-09" db="EMBL/GenBank/DDBJ databases">
        <title>Luteimonas liuhanmingii sp.nov., isolated from the intestinal contents of Tibetan Plateau Pika in Yushu, Qinghai Province, China.</title>
        <authorList>
            <person name="Gui Z."/>
        </authorList>
    </citation>
    <scope>NUCLEOTIDE SEQUENCE [LARGE SCALE GENOMIC DNA]</scope>
    <source>
        <strain evidence="3">100111</strain>
    </source>
</reference>
<sequence>MGFGFTRAARHVAGLVAAGALLAGLSVGLAAYASHATSGDAQAALQTAAVFAFGHGIVLVVLGRAVRGALEMTSLLMLLLGTLLFAGALVSRYLFAGPAFYAPWGGMLTMLGWALQAVAALRR</sequence>
<keyword evidence="1" id="KW-1133">Transmembrane helix</keyword>
<dbReference type="Pfam" id="PF04241">
    <property type="entry name" value="DUF423"/>
    <property type="match status" value="1"/>
</dbReference>
<keyword evidence="1" id="KW-0812">Transmembrane</keyword>
<organism evidence="2 3">
    <name type="scientific">Luteimonas chenhongjianii</name>
    <dbReference type="NCBI Taxonomy" id="2006110"/>
    <lineage>
        <taxon>Bacteria</taxon>
        <taxon>Pseudomonadati</taxon>
        <taxon>Pseudomonadota</taxon>
        <taxon>Gammaproteobacteria</taxon>
        <taxon>Lysobacterales</taxon>
        <taxon>Lysobacteraceae</taxon>
        <taxon>Luteimonas</taxon>
    </lineage>
</organism>
<dbReference type="OrthoDB" id="5976194at2"/>
<proteinExistence type="predicted"/>
<feature type="transmembrane region" description="Helical" evidence="1">
    <location>
        <begin position="101"/>
        <end position="121"/>
    </location>
</feature>
<name>A0A290XFT5_9GAMM</name>
<evidence type="ECO:0000256" key="1">
    <source>
        <dbReference type="SAM" id="Phobius"/>
    </source>
</evidence>